<dbReference type="Proteomes" id="UP001652660">
    <property type="component" value="Chromosome 2e"/>
</dbReference>
<organism evidence="1 2">
    <name type="scientific">Coffea arabica</name>
    <name type="common">Arabian coffee</name>
    <dbReference type="NCBI Taxonomy" id="13443"/>
    <lineage>
        <taxon>Eukaryota</taxon>
        <taxon>Viridiplantae</taxon>
        <taxon>Streptophyta</taxon>
        <taxon>Embryophyta</taxon>
        <taxon>Tracheophyta</taxon>
        <taxon>Spermatophyta</taxon>
        <taxon>Magnoliopsida</taxon>
        <taxon>eudicotyledons</taxon>
        <taxon>Gunneridae</taxon>
        <taxon>Pentapetalae</taxon>
        <taxon>asterids</taxon>
        <taxon>lamiids</taxon>
        <taxon>Gentianales</taxon>
        <taxon>Rubiaceae</taxon>
        <taxon>Ixoroideae</taxon>
        <taxon>Gardenieae complex</taxon>
        <taxon>Bertiereae - Coffeeae clade</taxon>
        <taxon>Coffeeae</taxon>
        <taxon>Coffea</taxon>
    </lineage>
</organism>
<dbReference type="RefSeq" id="XP_071936835.1">
    <property type="nucleotide sequence ID" value="XM_072080734.1"/>
</dbReference>
<proteinExistence type="predicted"/>
<sequence length="293" mass="31871">MDSLVSNLWAPSSFALTEFKPQFRAQIRCSAAQKSSILSADTCRLNGVSSAKEQERTILLIDRGHGHLPAGVSTGEKKKKGEEEVMQEKLEPLWDDGYGTRSVKDYLDLAKDVIKPDGGPPRWFSPIECGSPLKNSPVLLFLPGMDGLGLGLMLHHKAVGRVFEVWCLHIPVKDRTPFEEMVIFVEETVRNQHASSPNKPIYLVGDSFGGCLALAVAARNPAIDLVLVLANPGEPVKMAMVTVDATLPPRIGLERLSGNLTALLPRLSELADIIPKDNSPLEAQTSQIGCQLC</sequence>
<accession>A0ABM4WYH5</accession>
<evidence type="ECO:0000313" key="2">
    <source>
        <dbReference type="RefSeq" id="XP_071936835.1"/>
    </source>
</evidence>
<dbReference type="InterPro" id="IPR029058">
    <property type="entry name" value="AB_hydrolase_fold"/>
</dbReference>
<gene>
    <name evidence="2" type="primary">LOC113723668</name>
</gene>
<dbReference type="SUPFAM" id="SSF53474">
    <property type="entry name" value="alpha/beta-Hydrolases"/>
    <property type="match status" value="1"/>
</dbReference>
<dbReference type="Gene3D" id="3.40.50.1820">
    <property type="entry name" value="alpha/beta hydrolase"/>
    <property type="match status" value="1"/>
</dbReference>
<reference evidence="2" key="1">
    <citation type="submission" date="2025-08" db="UniProtKB">
        <authorList>
            <consortium name="RefSeq"/>
        </authorList>
    </citation>
    <scope>IDENTIFICATION</scope>
    <source>
        <tissue evidence="2">Leaves</tissue>
    </source>
</reference>
<name>A0ABM4WYH5_COFAR</name>
<dbReference type="GeneID" id="113723668"/>
<dbReference type="PANTHER" id="PTHR22753:SF14">
    <property type="entry name" value="MONOACYLGLYCEROL_DIACYLGLYCEROL O-ACYLTRANSFERASE"/>
    <property type="match status" value="1"/>
</dbReference>
<evidence type="ECO:0000313" key="1">
    <source>
        <dbReference type="Proteomes" id="UP001652660"/>
    </source>
</evidence>
<protein>
    <submittedName>
        <fullName evidence="2">Phytyl ester synthase 1, chloroplastic-like isoform X3</fullName>
    </submittedName>
</protein>
<dbReference type="PANTHER" id="PTHR22753">
    <property type="entry name" value="TRANSMEMBRANE PROTEIN 68"/>
    <property type="match status" value="1"/>
</dbReference>
<keyword evidence="1" id="KW-1185">Reference proteome</keyword>